<evidence type="ECO:0000256" key="1">
    <source>
        <dbReference type="SAM" id="MobiDB-lite"/>
    </source>
</evidence>
<dbReference type="EMBL" id="KK198754">
    <property type="protein sequence ID" value="KCW85038.1"/>
    <property type="molecule type" value="Genomic_DNA"/>
</dbReference>
<protein>
    <submittedName>
        <fullName evidence="2">Uncharacterized protein</fullName>
    </submittedName>
</protein>
<reference evidence="2" key="1">
    <citation type="submission" date="2013-07" db="EMBL/GenBank/DDBJ databases">
        <title>The genome of Eucalyptus grandis.</title>
        <authorList>
            <person name="Schmutz J."/>
            <person name="Hayes R."/>
            <person name="Myburg A."/>
            <person name="Tuskan G."/>
            <person name="Grattapaglia D."/>
            <person name="Rokhsar D.S."/>
        </authorList>
    </citation>
    <scope>NUCLEOTIDE SEQUENCE</scope>
    <source>
        <tissue evidence="2">Leaf extractions</tissue>
    </source>
</reference>
<dbReference type="InParanoid" id="A0A059D2T5"/>
<dbReference type="AlphaFoldDB" id="A0A059D2T5"/>
<dbReference type="Gramene" id="KCW85038">
    <property type="protein sequence ID" value="KCW85038"/>
    <property type="gene ID" value="EUGRSUZ_B01876"/>
</dbReference>
<sequence>MAKTSWKRKKGRASRGWQNQHSIIHTQPPTNLQSITTPRAPLTSVAISGPLPLPLLYNLDRPSLALHYRSPTDPTKLLALFSSVHRKSLRVSQTSEIRNVIV</sequence>
<accession>A0A059D2T5</accession>
<gene>
    <name evidence="2" type="ORF">EUGRSUZ_B01876</name>
</gene>
<organism evidence="2">
    <name type="scientific">Eucalyptus grandis</name>
    <name type="common">Flooded gum</name>
    <dbReference type="NCBI Taxonomy" id="71139"/>
    <lineage>
        <taxon>Eukaryota</taxon>
        <taxon>Viridiplantae</taxon>
        <taxon>Streptophyta</taxon>
        <taxon>Embryophyta</taxon>
        <taxon>Tracheophyta</taxon>
        <taxon>Spermatophyta</taxon>
        <taxon>Magnoliopsida</taxon>
        <taxon>eudicotyledons</taxon>
        <taxon>Gunneridae</taxon>
        <taxon>Pentapetalae</taxon>
        <taxon>rosids</taxon>
        <taxon>malvids</taxon>
        <taxon>Myrtales</taxon>
        <taxon>Myrtaceae</taxon>
        <taxon>Myrtoideae</taxon>
        <taxon>Eucalypteae</taxon>
        <taxon>Eucalyptus</taxon>
    </lineage>
</organism>
<feature type="compositionally biased region" description="Basic residues" evidence="1">
    <location>
        <begin position="1"/>
        <end position="13"/>
    </location>
</feature>
<feature type="region of interest" description="Disordered" evidence="1">
    <location>
        <begin position="1"/>
        <end position="36"/>
    </location>
</feature>
<proteinExistence type="predicted"/>
<evidence type="ECO:0000313" key="2">
    <source>
        <dbReference type="EMBL" id="KCW85038.1"/>
    </source>
</evidence>
<name>A0A059D2T5_EUCGR</name>
<feature type="compositionally biased region" description="Polar residues" evidence="1">
    <location>
        <begin position="16"/>
        <end position="36"/>
    </location>
</feature>